<evidence type="ECO:0000256" key="6">
    <source>
        <dbReference type="ARBA" id="ARBA00022912"/>
    </source>
</evidence>
<dbReference type="InterPro" id="IPR020422">
    <property type="entry name" value="TYR_PHOSPHATASE_DUAL_dom"/>
</dbReference>
<comment type="catalytic activity">
    <reaction evidence="10">
        <text>O-phospho-L-tyrosyl-[protein] + H2O = L-tyrosyl-[protein] + phosphate</text>
        <dbReference type="Rhea" id="RHEA:10684"/>
        <dbReference type="Rhea" id="RHEA-COMP:10136"/>
        <dbReference type="Rhea" id="RHEA-COMP:20101"/>
        <dbReference type="ChEBI" id="CHEBI:15377"/>
        <dbReference type="ChEBI" id="CHEBI:43474"/>
        <dbReference type="ChEBI" id="CHEBI:46858"/>
        <dbReference type="ChEBI" id="CHEBI:61978"/>
        <dbReference type="EC" id="3.1.3.48"/>
    </reaction>
</comment>
<keyword evidence="7" id="KW-0539">Nucleus</keyword>
<dbReference type="PROSITE" id="PS50054">
    <property type="entry name" value="TYR_PHOSPHATASE_DUAL"/>
    <property type="match status" value="1"/>
</dbReference>
<dbReference type="GO" id="GO:0004722">
    <property type="term" value="F:protein serine/threonine phosphatase activity"/>
    <property type="evidence" value="ECO:0007669"/>
    <property type="project" value="UniProtKB-EC"/>
</dbReference>
<dbReference type="OrthoDB" id="426001at2759"/>
<dbReference type="InterPro" id="IPR000387">
    <property type="entry name" value="Tyr_Pase_dom"/>
</dbReference>
<keyword evidence="12" id="KW-1185">Reference proteome</keyword>
<comment type="catalytic activity">
    <reaction evidence="8">
        <text>O-phospho-L-seryl-[protein] + H2O = L-seryl-[protein] + phosphate</text>
        <dbReference type="Rhea" id="RHEA:20629"/>
        <dbReference type="Rhea" id="RHEA-COMP:9863"/>
        <dbReference type="Rhea" id="RHEA-COMP:11604"/>
        <dbReference type="ChEBI" id="CHEBI:15377"/>
        <dbReference type="ChEBI" id="CHEBI:29999"/>
        <dbReference type="ChEBI" id="CHEBI:43474"/>
        <dbReference type="ChEBI" id="CHEBI:83421"/>
        <dbReference type="EC" id="3.1.3.16"/>
    </reaction>
</comment>
<dbReference type="CDD" id="cd14498">
    <property type="entry name" value="DSP"/>
    <property type="match status" value="1"/>
</dbReference>
<dbReference type="AlphaFoldDB" id="A0A8S4E369"/>
<evidence type="ECO:0000256" key="9">
    <source>
        <dbReference type="ARBA" id="ARBA00048336"/>
    </source>
</evidence>
<dbReference type="Proteomes" id="UP000653454">
    <property type="component" value="Unassembled WGS sequence"/>
</dbReference>
<comment type="caution">
    <text evidence="11">The sequence shown here is derived from an EMBL/GenBank/DDBJ whole genome shotgun (WGS) entry which is preliminary data.</text>
</comment>
<evidence type="ECO:0000256" key="8">
    <source>
        <dbReference type="ARBA" id="ARBA00047761"/>
    </source>
</evidence>
<evidence type="ECO:0000313" key="12">
    <source>
        <dbReference type="Proteomes" id="UP000653454"/>
    </source>
</evidence>
<reference evidence="11" key="1">
    <citation type="submission" date="2020-11" db="EMBL/GenBank/DDBJ databases">
        <authorList>
            <person name="Whiteford S."/>
        </authorList>
    </citation>
    <scope>NUCLEOTIDE SEQUENCE</scope>
</reference>
<comment type="catalytic activity">
    <reaction evidence="9">
        <text>O-phospho-L-threonyl-[protein] + H2O = L-threonyl-[protein] + phosphate</text>
        <dbReference type="Rhea" id="RHEA:47004"/>
        <dbReference type="Rhea" id="RHEA-COMP:11060"/>
        <dbReference type="Rhea" id="RHEA-COMP:11605"/>
        <dbReference type="ChEBI" id="CHEBI:15377"/>
        <dbReference type="ChEBI" id="CHEBI:30013"/>
        <dbReference type="ChEBI" id="CHEBI:43474"/>
        <dbReference type="ChEBI" id="CHEBI:61977"/>
        <dbReference type="EC" id="3.1.3.16"/>
    </reaction>
</comment>
<dbReference type="SMART" id="SM00195">
    <property type="entry name" value="DSPc"/>
    <property type="match status" value="1"/>
</dbReference>
<dbReference type="EMBL" id="CAJHNJ030000011">
    <property type="protein sequence ID" value="CAG9109333.1"/>
    <property type="molecule type" value="Genomic_DNA"/>
</dbReference>
<dbReference type="PANTHER" id="PTHR10159:SF519">
    <property type="entry name" value="DUAL SPECIFICITY PROTEIN PHOSPHATASE MPK3"/>
    <property type="match status" value="1"/>
</dbReference>
<evidence type="ECO:0000256" key="7">
    <source>
        <dbReference type="ARBA" id="ARBA00023242"/>
    </source>
</evidence>
<sequence>MVNARRLLVLMLSVSIIAFLSWSHPVSAFKSWSRRLQAYATVDLCTEPCYSEIIPGLYLSNARAAADQDVLRNLNITHVLTIEIRRLPKSTFQGTNISTLYIRANDLPSTNLLPYFPMAHHFIEEGLRVGNVIVHCHFGVSRSATLVIAYLMKKYDMTFEQAFGYVKYRRNFVNPNSGFREQLREYREMNFDVNSFQRFEAYMSVAARRHRYKIASAAAVLASIVIPIAVLVG</sequence>
<dbReference type="Pfam" id="PF00782">
    <property type="entry name" value="DSPc"/>
    <property type="match status" value="1"/>
</dbReference>
<keyword evidence="4" id="KW-0963">Cytoplasm</keyword>
<comment type="similarity">
    <text evidence="3">Belongs to the protein-tyrosine phosphatase family. Non-receptor class dual specificity subfamily.</text>
</comment>
<evidence type="ECO:0000256" key="2">
    <source>
        <dbReference type="ARBA" id="ARBA00004496"/>
    </source>
</evidence>
<dbReference type="KEGG" id="pxy:105392259"/>
<dbReference type="GO" id="GO:0005737">
    <property type="term" value="C:cytoplasm"/>
    <property type="evidence" value="ECO:0007669"/>
    <property type="project" value="UniProtKB-SubCell"/>
</dbReference>
<evidence type="ECO:0000256" key="1">
    <source>
        <dbReference type="ARBA" id="ARBA00004123"/>
    </source>
</evidence>
<comment type="subcellular location">
    <subcellularLocation>
        <location evidence="2">Cytoplasm</location>
    </subcellularLocation>
    <subcellularLocation>
        <location evidence="1">Nucleus</location>
    </subcellularLocation>
</comment>
<evidence type="ECO:0000256" key="10">
    <source>
        <dbReference type="ARBA" id="ARBA00051722"/>
    </source>
</evidence>
<name>A0A8S4E369_PLUXY</name>
<dbReference type="InterPro" id="IPR000340">
    <property type="entry name" value="Dual-sp_phosphatase_cat-dom"/>
</dbReference>
<evidence type="ECO:0000256" key="4">
    <source>
        <dbReference type="ARBA" id="ARBA00022490"/>
    </source>
</evidence>
<keyword evidence="6" id="KW-0904">Protein phosphatase</keyword>
<protein>
    <submittedName>
        <fullName evidence="11">(diamondback moth) hypothetical protein</fullName>
    </submittedName>
</protein>
<evidence type="ECO:0000313" key="11">
    <source>
        <dbReference type="EMBL" id="CAG9109333.1"/>
    </source>
</evidence>
<evidence type="ECO:0000256" key="3">
    <source>
        <dbReference type="ARBA" id="ARBA00008601"/>
    </source>
</evidence>
<dbReference type="GO" id="GO:0043409">
    <property type="term" value="P:negative regulation of MAPK cascade"/>
    <property type="evidence" value="ECO:0007669"/>
    <property type="project" value="TreeGrafter"/>
</dbReference>
<accession>A0A8S4E369</accession>
<dbReference type="InterPro" id="IPR016130">
    <property type="entry name" value="Tyr_Pase_AS"/>
</dbReference>
<gene>
    <name evidence="11" type="ORF">PLXY2_LOCUS4204</name>
</gene>
<dbReference type="FunFam" id="3.90.190.10:FF:000056">
    <property type="entry name" value="Dual specificity phosphatase 12"/>
    <property type="match status" value="1"/>
</dbReference>
<dbReference type="PANTHER" id="PTHR10159">
    <property type="entry name" value="DUAL SPECIFICITY PROTEIN PHOSPHATASE"/>
    <property type="match status" value="1"/>
</dbReference>
<dbReference type="Gene3D" id="3.90.190.10">
    <property type="entry name" value="Protein tyrosine phosphatase superfamily"/>
    <property type="match status" value="1"/>
</dbReference>
<dbReference type="PROSITE" id="PS00383">
    <property type="entry name" value="TYR_PHOSPHATASE_1"/>
    <property type="match status" value="1"/>
</dbReference>
<keyword evidence="5" id="KW-0378">Hydrolase</keyword>
<evidence type="ECO:0000256" key="5">
    <source>
        <dbReference type="ARBA" id="ARBA00022801"/>
    </source>
</evidence>
<dbReference type="InterPro" id="IPR029021">
    <property type="entry name" value="Prot-tyrosine_phosphatase-like"/>
</dbReference>
<proteinExistence type="inferred from homology"/>
<dbReference type="GO" id="GO:0004725">
    <property type="term" value="F:protein tyrosine phosphatase activity"/>
    <property type="evidence" value="ECO:0007669"/>
    <property type="project" value="UniProtKB-EC"/>
</dbReference>
<dbReference type="SUPFAM" id="SSF52799">
    <property type="entry name" value="(Phosphotyrosine protein) phosphatases II"/>
    <property type="match status" value="1"/>
</dbReference>
<organism evidence="11 12">
    <name type="scientific">Plutella xylostella</name>
    <name type="common">Diamondback moth</name>
    <name type="synonym">Plutella maculipennis</name>
    <dbReference type="NCBI Taxonomy" id="51655"/>
    <lineage>
        <taxon>Eukaryota</taxon>
        <taxon>Metazoa</taxon>
        <taxon>Ecdysozoa</taxon>
        <taxon>Arthropoda</taxon>
        <taxon>Hexapoda</taxon>
        <taxon>Insecta</taxon>
        <taxon>Pterygota</taxon>
        <taxon>Neoptera</taxon>
        <taxon>Endopterygota</taxon>
        <taxon>Lepidoptera</taxon>
        <taxon>Glossata</taxon>
        <taxon>Ditrysia</taxon>
        <taxon>Yponomeutoidea</taxon>
        <taxon>Plutellidae</taxon>
        <taxon>Plutella</taxon>
    </lineage>
</organism>
<dbReference type="PROSITE" id="PS50056">
    <property type="entry name" value="TYR_PHOSPHATASE_2"/>
    <property type="match status" value="1"/>
</dbReference>
<dbReference type="GO" id="GO:0005634">
    <property type="term" value="C:nucleus"/>
    <property type="evidence" value="ECO:0007669"/>
    <property type="project" value="UniProtKB-SubCell"/>
</dbReference>